<name>A0A382RPU6_9ZZZZ</name>
<feature type="non-terminal residue" evidence="1">
    <location>
        <position position="25"/>
    </location>
</feature>
<organism evidence="1">
    <name type="scientific">marine metagenome</name>
    <dbReference type="NCBI Taxonomy" id="408172"/>
    <lineage>
        <taxon>unclassified sequences</taxon>
        <taxon>metagenomes</taxon>
        <taxon>ecological metagenomes</taxon>
    </lineage>
</organism>
<reference evidence="1" key="1">
    <citation type="submission" date="2018-05" db="EMBL/GenBank/DDBJ databases">
        <authorList>
            <person name="Lanie J.A."/>
            <person name="Ng W.-L."/>
            <person name="Kazmierczak K.M."/>
            <person name="Andrzejewski T.M."/>
            <person name="Davidsen T.M."/>
            <person name="Wayne K.J."/>
            <person name="Tettelin H."/>
            <person name="Glass J.I."/>
            <person name="Rusch D."/>
            <person name="Podicherti R."/>
            <person name="Tsui H.-C.T."/>
            <person name="Winkler M.E."/>
        </authorList>
    </citation>
    <scope>NUCLEOTIDE SEQUENCE</scope>
</reference>
<proteinExistence type="predicted"/>
<protein>
    <submittedName>
        <fullName evidence="1">Uncharacterized protein</fullName>
    </submittedName>
</protein>
<accession>A0A382RPU6</accession>
<evidence type="ECO:0000313" key="1">
    <source>
        <dbReference type="EMBL" id="SVC99676.1"/>
    </source>
</evidence>
<sequence length="25" mass="2678">MSFIKSIIQGNGEISLSKFSGEFGT</sequence>
<dbReference type="EMBL" id="UINC01123295">
    <property type="protein sequence ID" value="SVC99676.1"/>
    <property type="molecule type" value="Genomic_DNA"/>
</dbReference>
<dbReference type="AlphaFoldDB" id="A0A382RPU6"/>
<gene>
    <name evidence="1" type="ORF">METZ01_LOCUS352530</name>
</gene>